<dbReference type="AlphaFoldDB" id="C0D2A7"/>
<keyword evidence="2" id="KW-1185">Reference proteome</keyword>
<organism evidence="1 2">
    <name type="scientific">[Clostridium] asparagiforme DSM 15981</name>
    <dbReference type="NCBI Taxonomy" id="518636"/>
    <lineage>
        <taxon>Bacteria</taxon>
        <taxon>Bacillati</taxon>
        <taxon>Bacillota</taxon>
        <taxon>Clostridia</taxon>
        <taxon>Lachnospirales</taxon>
        <taxon>Lachnospiraceae</taxon>
        <taxon>Enterocloster</taxon>
    </lineage>
</organism>
<sequence length="65" mass="7026">MSGRLDGSSPGGPNIFPGPAGLCCPFSSYSPGIFLVFLSFSQSSNFLWTNARDCRIIPYMIVSFN</sequence>
<reference evidence="1 2" key="2">
    <citation type="submission" date="2009-02" db="EMBL/GenBank/DDBJ databases">
        <title>Draft genome sequence of Clostridium asparagiforme (DSM 15981).</title>
        <authorList>
            <person name="Sudarsanam P."/>
            <person name="Ley R."/>
            <person name="Guruge J."/>
            <person name="Turnbaugh P.J."/>
            <person name="Mahowald M."/>
            <person name="Liep D."/>
            <person name="Gordon J."/>
        </authorList>
    </citation>
    <scope>NUCLEOTIDE SEQUENCE [LARGE SCALE GENOMIC DNA]</scope>
    <source>
        <strain evidence="1 2">DSM 15981</strain>
    </source>
</reference>
<name>C0D2A7_9FIRM</name>
<evidence type="ECO:0000313" key="1">
    <source>
        <dbReference type="EMBL" id="EEG54529.1"/>
    </source>
</evidence>
<evidence type="ECO:0000313" key="2">
    <source>
        <dbReference type="Proteomes" id="UP000004756"/>
    </source>
</evidence>
<gene>
    <name evidence="1" type="ORF">CLOSTASPAR_03396</name>
</gene>
<protein>
    <submittedName>
        <fullName evidence="1">Uncharacterized protein</fullName>
    </submittedName>
</protein>
<accession>C0D2A7</accession>
<reference evidence="1 2" key="1">
    <citation type="submission" date="2009-01" db="EMBL/GenBank/DDBJ databases">
        <authorList>
            <person name="Fulton L."/>
            <person name="Clifton S."/>
            <person name="Fulton B."/>
            <person name="Xu J."/>
            <person name="Minx P."/>
            <person name="Pepin K.H."/>
            <person name="Johnson M."/>
            <person name="Bhonagiri V."/>
            <person name="Nash W.E."/>
            <person name="Mardis E.R."/>
            <person name="Wilson R.K."/>
        </authorList>
    </citation>
    <scope>NUCLEOTIDE SEQUENCE [LARGE SCALE GENOMIC DNA]</scope>
    <source>
        <strain evidence="1 2">DSM 15981</strain>
    </source>
</reference>
<proteinExistence type="predicted"/>
<dbReference type="HOGENOM" id="CLU_2841912_0_0_9"/>
<comment type="caution">
    <text evidence="1">The sequence shown here is derived from an EMBL/GenBank/DDBJ whole genome shotgun (WGS) entry which is preliminary data.</text>
</comment>
<dbReference type="EMBL" id="ACCJ01000261">
    <property type="protein sequence ID" value="EEG54529.1"/>
    <property type="molecule type" value="Genomic_DNA"/>
</dbReference>
<dbReference type="Proteomes" id="UP000004756">
    <property type="component" value="Unassembled WGS sequence"/>
</dbReference>